<comment type="similarity">
    <text evidence="2">Belongs to the paxM FAD-dependent monooxygenase family.</text>
</comment>
<dbReference type="EMBL" id="JAAFOW010000263">
    <property type="protein sequence ID" value="KAF5267363.1"/>
    <property type="molecule type" value="Genomic_DNA"/>
</dbReference>
<evidence type="ECO:0000313" key="11">
    <source>
        <dbReference type="EMBL" id="KAF5267363.1"/>
    </source>
</evidence>
<dbReference type="SUPFAM" id="SSF51905">
    <property type="entry name" value="FAD/NAD(P)-binding domain"/>
    <property type="match status" value="1"/>
</dbReference>
<evidence type="ECO:0000256" key="9">
    <source>
        <dbReference type="PIRSR" id="PIRSR604294-1"/>
    </source>
</evidence>
<protein>
    <recommendedName>
        <fullName evidence="10">FAD-binding domain-containing protein</fullName>
    </recommendedName>
</protein>
<comment type="caution">
    <text evidence="11">The sequence shown here is derived from an EMBL/GenBank/DDBJ whole genome shotgun (WGS) entry which is preliminary data.</text>
</comment>
<keyword evidence="6" id="KW-0560">Oxidoreductase</keyword>
<dbReference type="InterPro" id="IPR004294">
    <property type="entry name" value="Carotenoid_Oase"/>
</dbReference>
<dbReference type="InterPro" id="IPR002938">
    <property type="entry name" value="FAD-bd"/>
</dbReference>
<dbReference type="GO" id="GO:0046872">
    <property type="term" value="F:metal ion binding"/>
    <property type="evidence" value="ECO:0007669"/>
    <property type="project" value="UniProtKB-KW"/>
</dbReference>
<evidence type="ECO:0000259" key="10">
    <source>
        <dbReference type="Pfam" id="PF01494"/>
    </source>
</evidence>
<keyword evidence="5" id="KW-0274">FAD</keyword>
<comment type="similarity">
    <text evidence="1">Belongs to the carotenoid oxygenase family.</text>
</comment>
<comment type="cofactor">
    <cofactor evidence="9">
        <name>Fe(2+)</name>
        <dbReference type="ChEBI" id="CHEBI:29033"/>
    </cofactor>
    <text evidence="9">Binds 1 Fe(2+) ion per subunit.</text>
</comment>
<feature type="domain" description="FAD-binding" evidence="10">
    <location>
        <begin position="44"/>
        <end position="370"/>
    </location>
</feature>
<dbReference type="PANTHER" id="PTHR13789:SF306">
    <property type="entry name" value="HYDROXYLASE, PUTATIVE-RELATED"/>
    <property type="match status" value="1"/>
</dbReference>
<feature type="binding site" evidence="9">
    <location>
        <position position="690"/>
    </location>
    <ligand>
        <name>Fe cation</name>
        <dbReference type="ChEBI" id="CHEBI:24875"/>
        <note>catalytic</note>
    </ligand>
</feature>
<feature type="binding site" evidence="9">
    <location>
        <position position="808"/>
    </location>
    <ligand>
        <name>Fe cation</name>
        <dbReference type="ChEBI" id="CHEBI:24875"/>
        <note>catalytic</note>
    </ligand>
</feature>
<evidence type="ECO:0000256" key="3">
    <source>
        <dbReference type="ARBA" id="ARBA00022630"/>
    </source>
</evidence>
<keyword evidence="8" id="KW-0503">Monooxygenase</keyword>
<reference evidence="11" key="1">
    <citation type="submission" date="2020-02" db="EMBL/GenBank/DDBJ databases">
        <title>Identification and distribution of gene clusters putatively required for synthesis of sphingolipid metabolism inhibitors in phylogenetically diverse species of the filamentous fungus Fusarium.</title>
        <authorList>
            <person name="Kim H.-S."/>
            <person name="Busman M."/>
            <person name="Brown D.W."/>
            <person name="Divon H."/>
            <person name="Uhlig S."/>
            <person name="Proctor R.H."/>
        </authorList>
    </citation>
    <scope>NUCLEOTIDE SEQUENCE [LARGE SCALE GENOMIC DNA]</scope>
    <source>
        <strain evidence="11">NRRL 39464</strain>
    </source>
</reference>
<organism evidence="11 12">
    <name type="scientific">Fusarium oxysporum</name>
    <name type="common">Fusarium vascular wilt</name>
    <dbReference type="NCBI Taxonomy" id="5507"/>
    <lineage>
        <taxon>Eukaryota</taxon>
        <taxon>Fungi</taxon>
        <taxon>Dikarya</taxon>
        <taxon>Ascomycota</taxon>
        <taxon>Pezizomycotina</taxon>
        <taxon>Sordariomycetes</taxon>
        <taxon>Hypocreomycetidae</taxon>
        <taxon>Hypocreales</taxon>
        <taxon>Nectriaceae</taxon>
        <taxon>Fusarium</taxon>
        <taxon>Fusarium oxysporum species complex</taxon>
    </lineage>
</organism>
<dbReference type="InterPro" id="IPR050493">
    <property type="entry name" value="FAD-dep_Monooxygenase_BioMet"/>
</dbReference>
<feature type="binding site" evidence="9">
    <location>
        <position position="741"/>
    </location>
    <ligand>
        <name>Fe cation</name>
        <dbReference type="ChEBI" id="CHEBI:24875"/>
        <note>catalytic</note>
    </ligand>
</feature>
<dbReference type="GO" id="GO:0071949">
    <property type="term" value="F:FAD binding"/>
    <property type="evidence" value="ECO:0007669"/>
    <property type="project" value="InterPro"/>
</dbReference>
<evidence type="ECO:0000256" key="6">
    <source>
        <dbReference type="ARBA" id="ARBA00023002"/>
    </source>
</evidence>
<proteinExistence type="inferred from homology"/>
<evidence type="ECO:0000256" key="5">
    <source>
        <dbReference type="ARBA" id="ARBA00022827"/>
    </source>
</evidence>
<dbReference type="GO" id="GO:0004497">
    <property type="term" value="F:monooxygenase activity"/>
    <property type="evidence" value="ECO:0007669"/>
    <property type="project" value="UniProtKB-KW"/>
</dbReference>
<keyword evidence="7 9" id="KW-0408">Iron</keyword>
<dbReference type="Gene3D" id="3.50.50.60">
    <property type="entry name" value="FAD/NAD(P)-binding domain"/>
    <property type="match status" value="1"/>
</dbReference>
<dbReference type="AlphaFoldDB" id="A0A8H5ENV5"/>
<evidence type="ECO:0000256" key="1">
    <source>
        <dbReference type="ARBA" id="ARBA00006787"/>
    </source>
</evidence>
<gene>
    <name evidence="11" type="ORF">FOXYS1_1771</name>
</gene>
<sequence>MAKNKITQPAAAYPSRSTSLLERLHHTAEHANGNGHFSGSQVKLQILVVGAGLGGLATAVALARQGHEVTVLEQAAVLGEVGAGIQIPSNSCRLLLKWGLGPYLEQYAVKPDSMTFRRWENGDPIAYTRLSPDFETRYGAPYFVIHRADFHRALCRRAEDLGVKIVTDSRVTDYDESIPSATTFDGREYRADLVIAADGVKSQARSVVLSGPDLPPQKTGFAAYRATVNTEEMERDEDTAWLLEKPGINIWIGEDRHVMTYSIAGGNSFNMVLSHVDHSSPSTWNAENAIRDMQDSFKDWDPKLFKVIKMIKSTLKWPLMSGSRLQTWISRSQKLLILGDAAHAMVPYMSQGAAMAVEDGAALATAISKIKCKDQLTTALHIFEKERMNRSYGMQSASLVNGKLWHFPDGPLQQARDLGMRAEVEGRPFVESTNQWSDPVTQIWAYGYDAEDAIDELWQSEGTIFMSETIHLDQPELEKLLQTSDIGSKIDVLERHTSLSIRKSRAANSVQSKQRTLQLDRKFEFGNANPFHTDINAPTRFDAEVGSCLVRGDVPLELDGTFYRVACDPIFANRNGKDIWINGDGAIHAWRFSNGVVDFKQKYVRTPRFVYERAAREPLFGTYRNPYAGDERVFDDIQGPGNTHVHSWHGWLLVCKEDSPPIAVDPDTLDTIGIYDFEGQLNPAETFTAHPKVDAVSGDTMCYSMEASGMGSNDLAYYRFDKHGKKVDECWVKTPDVTWTHDMVATENWVIFHMSNYQFDLDYMKKENGTHFRMNRFLPNRFGVLPRRNPNPEDVRWFDSLKNHTWGHFSNGFEGQDGCIYLDAFIADTDTLGVFPNMHPELDIGNPEKRLNGKLARFKIDPKAGSNELELPVVLSEVAGEMGRCDDRFITRPYNNAFGARHSPRGFDAVIHVDIAAGVTNIWEPGEGIAVGEPCFVPRQKDSPEGDGYLLVCTRDAAKRQAQLSILDAKNIIAGPVCIVELPFQLCEGVHGNWVETQNLISRKPLIDYSGVTKAIQQKFGTGAPKFYDNFIGKPVILTRAEAVPNPRLI</sequence>
<dbReference type="FunFam" id="3.50.50.60:FF:000115">
    <property type="entry name" value="Salicylate hydroxylase, putative"/>
    <property type="match status" value="1"/>
</dbReference>
<dbReference type="PANTHER" id="PTHR13789">
    <property type="entry name" value="MONOOXYGENASE"/>
    <property type="match status" value="1"/>
</dbReference>
<dbReference type="PRINTS" id="PR00420">
    <property type="entry name" value="RNGMNOXGNASE"/>
</dbReference>
<evidence type="ECO:0000256" key="2">
    <source>
        <dbReference type="ARBA" id="ARBA00007992"/>
    </source>
</evidence>
<name>A0A8H5ENV5_FUSOX</name>
<dbReference type="InterPro" id="IPR036188">
    <property type="entry name" value="FAD/NAD-bd_sf"/>
</dbReference>
<keyword evidence="4 9" id="KW-0479">Metal-binding</keyword>
<dbReference type="SUPFAM" id="SSF54373">
    <property type="entry name" value="FAD-linked reductases, C-terminal domain"/>
    <property type="match status" value="1"/>
</dbReference>
<dbReference type="Proteomes" id="UP000558688">
    <property type="component" value="Unassembled WGS sequence"/>
</dbReference>
<dbReference type="Pfam" id="PF01494">
    <property type="entry name" value="FAD_binding_3"/>
    <property type="match status" value="1"/>
</dbReference>
<dbReference type="Pfam" id="PF03055">
    <property type="entry name" value="RPE65"/>
    <property type="match status" value="1"/>
</dbReference>
<evidence type="ECO:0000256" key="7">
    <source>
        <dbReference type="ARBA" id="ARBA00023004"/>
    </source>
</evidence>
<feature type="binding site" evidence="9">
    <location>
        <position position="991"/>
    </location>
    <ligand>
        <name>Fe cation</name>
        <dbReference type="ChEBI" id="CHEBI:24875"/>
        <note>catalytic</note>
    </ligand>
</feature>
<keyword evidence="3" id="KW-0285">Flavoprotein</keyword>
<evidence type="ECO:0000313" key="12">
    <source>
        <dbReference type="Proteomes" id="UP000558688"/>
    </source>
</evidence>
<evidence type="ECO:0000256" key="8">
    <source>
        <dbReference type="ARBA" id="ARBA00023033"/>
    </source>
</evidence>
<accession>A0A8H5ENV5</accession>
<dbReference type="GO" id="GO:0016702">
    <property type="term" value="F:oxidoreductase activity, acting on single donors with incorporation of molecular oxygen, incorporation of two atoms of oxygen"/>
    <property type="evidence" value="ECO:0007669"/>
    <property type="project" value="InterPro"/>
</dbReference>
<evidence type="ECO:0000256" key="4">
    <source>
        <dbReference type="ARBA" id="ARBA00022723"/>
    </source>
</evidence>